<keyword evidence="8" id="KW-1185">Reference proteome</keyword>
<evidence type="ECO:0000313" key="7">
    <source>
        <dbReference type="EMBL" id="MEW9267786.1"/>
    </source>
</evidence>
<gene>
    <name evidence="7" type="ORF">AB1207_23845</name>
</gene>
<comment type="caution">
    <text evidence="7">The sequence shown here is derived from an EMBL/GenBank/DDBJ whole genome shotgun (WGS) entry which is preliminary data.</text>
</comment>
<evidence type="ECO:0000256" key="1">
    <source>
        <dbReference type="ARBA" id="ARBA00022801"/>
    </source>
</evidence>
<organism evidence="7 8">
    <name type="scientific">Kineococcus endophyticus</name>
    <dbReference type="NCBI Taxonomy" id="1181883"/>
    <lineage>
        <taxon>Bacteria</taxon>
        <taxon>Bacillati</taxon>
        <taxon>Actinomycetota</taxon>
        <taxon>Actinomycetes</taxon>
        <taxon>Kineosporiales</taxon>
        <taxon>Kineosporiaceae</taxon>
        <taxon>Kineococcus</taxon>
    </lineage>
</organism>
<dbReference type="PROSITE" id="PS50122">
    <property type="entry name" value="CHEB"/>
    <property type="match status" value="1"/>
</dbReference>
<dbReference type="PANTHER" id="PTHR42872">
    <property type="entry name" value="PROTEIN-GLUTAMATE METHYLESTERASE/PROTEIN-GLUTAMINE GLUTAMINASE"/>
    <property type="match status" value="1"/>
</dbReference>
<dbReference type="Pfam" id="PF01339">
    <property type="entry name" value="CheB_methylest"/>
    <property type="match status" value="1"/>
</dbReference>
<feature type="transmembrane region" description="Helical" evidence="5">
    <location>
        <begin position="20"/>
        <end position="42"/>
    </location>
</feature>
<keyword evidence="1" id="KW-0378">Hydrolase</keyword>
<keyword evidence="5" id="KW-0812">Transmembrane</keyword>
<proteinExistence type="predicted"/>
<keyword evidence="5" id="KW-1133">Transmembrane helix</keyword>
<evidence type="ECO:0000259" key="6">
    <source>
        <dbReference type="PROSITE" id="PS50122"/>
    </source>
</evidence>
<reference evidence="7 8" key="1">
    <citation type="submission" date="2024-07" db="EMBL/GenBank/DDBJ databases">
        <authorList>
            <person name="Thanompreechachai J."/>
            <person name="Duangmal K."/>
        </authorList>
    </citation>
    <scope>NUCLEOTIDE SEQUENCE [LARGE SCALE GENOMIC DNA]</scope>
    <source>
        <strain evidence="7 8">KCTC 19886</strain>
    </source>
</reference>
<dbReference type="EC" id="3.1.1.61" evidence="2"/>
<dbReference type="InterPro" id="IPR000673">
    <property type="entry name" value="Sig_transdc_resp-reg_Me-estase"/>
</dbReference>
<protein>
    <recommendedName>
        <fullName evidence="2">protein-glutamate methylesterase</fullName>
        <ecNumber evidence="2">3.1.1.61</ecNumber>
    </recommendedName>
</protein>
<evidence type="ECO:0000256" key="2">
    <source>
        <dbReference type="ARBA" id="ARBA00039140"/>
    </source>
</evidence>
<dbReference type="EMBL" id="JBFNQN010000024">
    <property type="protein sequence ID" value="MEW9267786.1"/>
    <property type="molecule type" value="Genomic_DNA"/>
</dbReference>
<evidence type="ECO:0000256" key="3">
    <source>
        <dbReference type="ARBA" id="ARBA00048267"/>
    </source>
</evidence>
<comment type="catalytic activity">
    <reaction evidence="3">
        <text>[protein]-L-glutamate 5-O-methyl ester + H2O = L-glutamyl-[protein] + methanol + H(+)</text>
        <dbReference type="Rhea" id="RHEA:23236"/>
        <dbReference type="Rhea" id="RHEA-COMP:10208"/>
        <dbReference type="Rhea" id="RHEA-COMP:10311"/>
        <dbReference type="ChEBI" id="CHEBI:15377"/>
        <dbReference type="ChEBI" id="CHEBI:15378"/>
        <dbReference type="ChEBI" id="CHEBI:17790"/>
        <dbReference type="ChEBI" id="CHEBI:29973"/>
        <dbReference type="ChEBI" id="CHEBI:82795"/>
        <dbReference type="EC" id="3.1.1.61"/>
    </reaction>
</comment>
<name>A0ABV3PDS0_9ACTN</name>
<dbReference type="InterPro" id="IPR035909">
    <property type="entry name" value="CheB_C"/>
</dbReference>
<comment type="caution">
    <text evidence="4">Lacks conserved residue(s) required for the propagation of feature annotation.</text>
</comment>
<dbReference type="Proteomes" id="UP001555826">
    <property type="component" value="Unassembled WGS sequence"/>
</dbReference>
<evidence type="ECO:0000256" key="4">
    <source>
        <dbReference type="PROSITE-ProRule" id="PRU00050"/>
    </source>
</evidence>
<dbReference type="SUPFAM" id="SSF52738">
    <property type="entry name" value="Methylesterase CheB, C-terminal domain"/>
    <property type="match status" value="1"/>
</dbReference>
<sequence>MDGAVEQHQPSPATADASAVIALVASAGGLGALTGILGALLANLPAALIVAQHQNPRGDDLLARVLQSRTELVLRPAADGLALQPGVVALPLVGLAMLSLGGCCPPLPGRGSR</sequence>
<dbReference type="PANTHER" id="PTHR42872:SF6">
    <property type="entry name" value="PROTEIN-GLUTAMATE METHYLESTERASE_PROTEIN-GLUTAMINE GLUTAMINASE"/>
    <property type="match status" value="1"/>
</dbReference>
<feature type="domain" description="CheB-type methylesterase" evidence="6">
    <location>
        <begin position="12"/>
        <end position="88"/>
    </location>
</feature>
<evidence type="ECO:0000313" key="8">
    <source>
        <dbReference type="Proteomes" id="UP001555826"/>
    </source>
</evidence>
<dbReference type="Gene3D" id="3.40.50.180">
    <property type="entry name" value="Methylesterase CheB, C-terminal domain"/>
    <property type="match status" value="1"/>
</dbReference>
<keyword evidence="5" id="KW-0472">Membrane</keyword>
<evidence type="ECO:0000256" key="5">
    <source>
        <dbReference type="SAM" id="Phobius"/>
    </source>
</evidence>
<dbReference type="RefSeq" id="WP_367641271.1">
    <property type="nucleotide sequence ID" value="NZ_JBFNQN010000024.1"/>
</dbReference>
<accession>A0ABV3PDS0</accession>